<dbReference type="AlphaFoldDB" id="A0A072VHI0"/>
<dbReference type="Gramene" id="rna2099">
    <property type="protein sequence ID" value="RHN78522.1"/>
    <property type="gene ID" value="gene2099"/>
</dbReference>
<reference evidence="2" key="4">
    <citation type="journal article" date="2018" name="Nat. Plants">
        <title>Whole-genome landscape of Medicago truncatula symbiotic genes.</title>
        <authorList>
            <person name="Pecrix Y."/>
            <person name="Gamas P."/>
            <person name="Carrere S."/>
        </authorList>
    </citation>
    <scope>NUCLEOTIDE SEQUENCE</scope>
    <source>
        <tissue evidence="2">Leaves</tissue>
    </source>
</reference>
<dbReference type="Proteomes" id="UP000265566">
    <property type="component" value="Chromosome 1"/>
</dbReference>
<name>A0A072VHI0_MEDTR</name>
<dbReference type="PaxDb" id="3880-AES66714"/>
<reference evidence="3" key="3">
    <citation type="submission" date="2015-04" db="UniProtKB">
        <authorList>
            <consortium name="EnsemblPlants"/>
        </authorList>
    </citation>
    <scope>IDENTIFICATION</scope>
    <source>
        <strain evidence="3">cv. Jemalong A17</strain>
    </source>
</reference>
<reference evidence="1 4" key="1">
    <citation type="journal article" date="2011" name="Nature">
        <title>The Medicago genome provides insight into the evolution of rhizobial symbioses.</title>
        <authorList>
            <person name="Young N.D."/>
            <person name="Debelle F."/>
            <person name="Oldroyd G.E."/>
            <person name="Geurts R."/>
            <person name="Cannon S.B."/>
            <person name="Udvardi M.K."/>
            <person name="Benedito V.A."/>
            <person name="Mayer K.F."/>
            <person name="Gouzy J."/>
            <person name="Schoof H."/>
            <person name="Van de Peer Y."/>
            <person name="Proost S."/>
            <person name="Cook D.R."/>
            <person name="Meyers B.C."/>
            <person name="Spannagl M."/>
            <person name="Cheung F."/>
            <person name="De Mita S."/>
            <person name="Krishnakumar V."/>
            <person name="Gundlach H."/>
            <person name="Zhou S."/>
            <person name="Mudge J."/>
            <person name="Bharti A.K."/>
            <person name="Murray J.D."/>
            <person name="Naoumkina M.A."/>
            <person name="Rosen B."/>
            <person name="Silverstein K.A."/>
            <person name="Tang H."/>
            <person name="Rombauts S."/>
            <person name="Zhao P.X."/>
            <person name="Zhou P."/>
            <person name="Barbe V."/>
            <person name="Bardou P."/>
            <person name="Bechner M."/>
            <person name="Bellec A."/>
            <person name="Berger A."/>
            <person name="Berges H."/>
            <person name="Bidwell S."/>
            <person name="Bisseling T."/>
            <person name="Choisne N."/>
            <person name="Couloux A."/>
            <person name="Denny R."/>
            <person name="Deshpande S."/>
            <person name="Dai X."/>
            <person name="Doyle J.J."/>
            <person name="Dudez A.M."/>
            <person name="Farmer A.D."/>
            <person name="Fouteau S."/>
            <person name="Franken C."/>
            <person name="Gibelin C."/>
            <person name="Gish J."/>
            <person name="Goldstein S."/>
            <person name="Gonzalez A.J."/>
            <person name="Green P.J."/>
            <person name="Hallab A."/>
            <person name="Hartog M."/>
            <person name="Hua A."/>
            <person name="Humphray S.J."/>
            <person name="Jeong D.H."/>
            <person name="Jing Y."/>
            <person name="Jocker A."/>
            <person name="Kenton S.M."/>
            <person name="Kim D.J."/>
            <person name="Klee K."/>
            <person name="Lai H."/>
            <person name="Lang C."/>
            <person name="Lin S."/>
            <person name="Macmil S.L."/>
            <person name="Magdelenat G."/>
            <person name="Matthews L."/>
            <person name="McCorrison J."/>
            <person name="Monaghan E.L."/>
            <person name="Mun J.H."/>
            <person name="Najar F.Z."/>
            <person name="Nicholson C."/>
            <person name="Noirot C."/>
            <person name="O'Bleness M."/>
            <person name="Paule C.R."/>
            <person name="Poulain J."/>
            <person name="Prion F."/>
            <person name="Qin B."/>
            <person name="Qu C."/>
            <person name="Retzel E.F."/>
            <person name="Riddle C."/>
            <person name="Sallet E."/>
            <person name="Samain S."/>
            <person name="Samson N."/>
            <person name="Sanders I."/>
            <person name="Saurat O."/>
            <person name="Scarpelli C."/>
            <person name="Schiex T."/>
            <person name="Segurens B."/>
            <person name="Severin A.J."/>
            <person name="Sherrier D.J."/>
            <person name="Shi R."/>
            <person name="Sims S."/>
            <person name="Singer S.R."/>
            <person name="Sinharoy S."/>
            <person name="Sterck L."/>
            <person name="Viollet A."/>
            <person name="Wang B.B."/>
            <person name="Wang K."/>
            <person name="Wang M."/>
            <person name="Wang X."/>
            <person name="Warfsmann J."/>
            <person name="Weissenbach J."/>
            <person name="White D.D."/>
            <person name="White J.D."/>
            <person name="Wiley G.B."/>
            <person name="Wincker P."/>
            <person name="Xing Y."/>
            <person name="Yang L."/>
            <person name="Yao Z."/>
            <person name="Ying F."/>
            <person name="Zhai J."/>
            <person name="Zhou L."/>
            <person name="Zuber A."/>
            <person name="Denarie J."/>
            <person name="Dixon R.A."/>
            <person name="May G.D."/>
            <person name="Schwartz D.C."/>
            <person name="Rogers J."/>
            <person name="Quetier F."/>
            <person name="Town C.D."/>
            <person name="Roe B.A."/>
        </authorList>
    </citation>
    <scope>NUCLEOTIDE SEQUENCE [LARGE SCALE GENOMIC DNA]</scope>
    <source>
        <strain evidence="1">A17</strain>
        <strain evidence="3 4">cv. Jemalong A17</strain>
    </source>
</reference>
<reference evidence="1 4" key="2">
    <citation type="journal article" date="2014" name="BMC Genomics">
        <title>An improved genome release (version Mt4.0) for the model legume Medicago truncatula.</title>
        <authorList>
            <person name="Tang H."/>
            <person name="Krishnakumar V."/>
            <person name="Bidwell S."/>
            <person name="Rosen B."/>
            <person name="Chan A."/>
            <person name="Zhou S."/>
            <person name="Gentzbittel L."/>
            <person name="Childs K.L."/>
            <person name="Yandell M."/>
            <person name="Gundlach H."/>
            <person name="Mayer K.F."/>
            <person name="Schwartz D.C."/>
            <person name="Town C.D."/>
        </authorList>
    </citation>
    <scope>GENOME REANNOTATION</scope>
    <source>
        <strain evidence="1">A17</strain>
        <strain evidence="3 4">cv. Jemalong A17</strain>
    </source>
</reference>
<evidence type="ECO:0000313" key="1">
    <source>
        <dbReference type="EMBL" id="KEH41081.1"/>
    </source>
</evidence>
<keyword evidence="4" id="KW-1185">Reference proteome</keyword>
<evidence type="ECO:0000313" key="4">
    <source>
        <dbReference type="Proteomes" id="UP000002051"/>
    </source>
</evidence>
<accession>A0A072VHI0</accession>
<dbReference type="Proteomes" id="UP000002051">
    <property type="component" value="Unassembled WGS sequence"/>
</dbReference>
<sequence length="65" mass="7424">MTIVISFAFPLFFKILKMGGYHPPDAITFTTLFKGLCLNGDIYKTLHLKVMLAAHLQFCYHSNLM</sequence>
<proteinExistence type="predicted"/>
<gene>
    <name evidence="1" type="ordered locus">MTR_1g041525</name>
    <name evidence="2" type="ORF">MtrunA17_Chr1g0166531</name>
</gene>
<dbReference type="HOGENOM" id="CLU_2853010_0_0_1"/>
<dbReference type="EMBL" id="PSQE01000001">
    <property type="protein sequence ID" value="RHN78522.1"/>
    <property type="molecule type" value="Genomic_DNA"/>
</dbReference>
<evidence type="ECO:0000313" key="3">
    <source>
        <dbReference type="EnsemblPlants" id="KEH41081"/>
    </source>
</evidence>
<protein>
    <submittedName>
        <fullName evidence="1 3">Uncharacterized protein</fullName>
    </submittedName>
</protein>
<evidence type="ECO:0000313" key="2">
    <source>
        <dbReference type="EMBL" id="RHN78522.1"/>
    </source>
</evidence>
<organism evidence="1 4">
    <name type="scientific">Medicago truncatula</name>
    <name type="common">Barrel medic</name>
    <name type="synonym">Medicago tribuloides</name>
    <dbReference type="NCBI Taxonomy" id="3880"/>
    <lineage>
        <taxon>Eukaryota</taxon>
        <taxon>Viridiplantae</taxon>
        <taxon>Streptophyta</taxon>
        <taxon>Embryophyta</taxon>
        <taxon>Tracheophyta</taxon>
        <taxon>Spermatophyta</taxon>
        <taxon>Magnoliopsida</taxon>
        <taxon>eudicotyledons</taxon>
        <taxon>Gunneridae</taxon>
        <taxon>Pentapetalae</taxon>
        <taxon>rosids</taxon>
        <taxon>fabids</taxon>
        <taxon>Fabales</taxon>
        <taxon>Fabaceae</taxon>
        <taxon>Papilionoideae</taxon>
        <taxon>50 kb inversion clade</taxon>
        <taxon>NPAAA clade</taxon>
        <taxon>Hologalegina</taxon>
        <taxon>IRL clade</taxon>
        <taxon>Trifolieae</taxon>
        <taxon>Medicago</taxon>
    </lineage>
</organism>
<dbReference type="EMBL" id="CM001217">
    <property type="protein sequence ID" value="KEH41081.1"/>
    <property type="molecule type" value="Genomic_DNA"/>
</dbReference>
<dbReference type="EnsemblPlants" id="KEH41081">
    <property type="protein sequence ID" value="KEH41081"/>
    <property type="gene ID" value="MTR_1g041525"/>
</dbReference>